<proteinExistence type="predicted"/>
<protein>
    <recommendedName>
        <fullName evidence="1">BPL/LPL catalytic domain-containing protein</fullName>
    </recommendedName>
</protein>
<name>A0A8J7QB23_9BACT</name>
<dbReference type="PANTHER" id="PTHR43506">
    <property type="entry name" value="BIOTIN/LIPOATE A/B PROTEIN LIGASE FAMILY"/>
    <property type="match status" value="1"/>
</dbReference>
<organism evidence="2 3">
    <name type="scientific">Acanthopleuribacter pedis</name>
    <dbReference type="NCBI Taxonomy" id="442870"/>
    <lineage>
        <taxon>Bacteria</taxon>
        <taxon>Pseudomonadati</taxon>
        <taxon>Acidobacteriota</taxon>
        <taxon>Holophagae</taxon>
        <taxon>Acanthopleuribacterales</taxon>
        <taxon>Acanthopleuribacteraceae</taxon>
        <taxon>Acanthopleuribacter</taxon>
    </lineage>
</organism>
<evidence type="ECO:0000313" key="2">
    <source>
        <dbReference type="EMBL" id="MBO1321162.1"/>
    </source>
</evidence>
<evidence type="ECO:0000313" key="3">
    <source>
        <dbReference type="Proteomes" id="UP000664417"/>
    </source>
</evidence>
<dbReference type="PROSITE" id="PS51733">
    <property type="entry name" value="BPL_LPL_CATALYTIC"/>
    <property type="match status" value="1"/>
</dbReference>
<dbReference type="RefSeq" id="WP_207861137.1">
    <property type="nucleotide sequence ID" value="NZ_JAFREP010000022.1"/>
</dbReference>
<reference evidence="2" key="1">
    <citation type="submission" date="2021-03" db="EMBL/GenBank/DDBJ databases">
        <authorList>
            <person name="Wang G."/>
        </authorList>
    </citation>
    <scope>NUCLEOTIDE SEQUENCE</scope>
    <source>
        <strain evidence="2">KCTC 12899</strain>
    </source>
</reference>
<sequence>MNKSSAEPLWRPYPESFDPVAANEIRLAVTLPDQHHVVMGASGKAEREVYADRLAEYSIPLYKRKGGGGTVLLGPETIIITVHAHAVHPFHNLAYFSAVNRALITVFRTWRKLDYGERGISDIAVGPKKILGSSIYRRRDLLLYQASLLVHLNIDLVEKTLRHPPKEPDYRAGRDHRDFMTCLADLGIPRPKAQLADDLREQLPPLLQQEIGNVNGNP</sequence>
<feature type="domain" description="BPL/LPL catalytic" evidence="1">
    <location>
        <begin position="22"/>
        <end position="211"/>
    </location>
</feature>
<dbReference type="Pfam" id="PF21948">
    <property type="entry name" value="LplA-B_cat"/>
    <property type="match status" value="1"/>
</dbReference>
<dbReference type="SUPFAM" id="SSF55681">
    <property type="entry name" value="Class II aaRS and biotin synthetases"/>
    <property type="match status" value="1"/>
</dbReference>
<comment type="caution">
    <text evidence="2">The sequence shown here is derived from an EMBL/GenBank/DDBJ whole genome shotgun (WGS) entry which is preliminary data.</text>
</comment>
<dbReference type="InterPro" id="IPR004143">
    <property type="entry name" value="BPL_LPL_catalytic"/>
</dbReference>
<evidence type="ECO:0000259" key="1">
    <source>
        <dbReference type="PROSITE" id="PS51733"/>
    </source>
</evidence>
<dbReference type="PANTHER" id="PTHR43506:SF1">
    <property type="entry name" value="BPL_LPL CATALYTIC DOMAIN-CONTAINING PROTEIN"/>
    <property type="match status" value="1"/>
</dbReference>
<keyword evidence="3" id="KW-1185">Reference proteome</keyword>
<dbReference type="InterPro" id="IPR045864">
    <property type="entry name" value="aa-tRNA-synth_II/BPL/LPL"/>
</dbReference>
<gene>
    <name evidence="2" type="ORF">J3U88_21965</name>
</gene>
<accession>A0A8J7QB23</accession>
<dbReference type="AlphaFoldDB" id="A0A8J7QB23"/>
<dbReference type="InterPro" id="IPR053264">
    <property type="entry name" value="Lipoate-ligase_2_inactive"/>
</dbReference>
<dbReference type="Proteomes" id="UP000664417">
    <property type="component" value="Unassembled WGS sequence"/>
</dbReference>
<dbReference type="EMBL" id="JAFREP010000022">
    <property type="protein sequence ID" value="MBO1321162.1"/>
    <property type="molecule type" value="Genomic_DNA"/>
</dbReference>
<dbReference type="Gene3D" id="3.30.930.10">
    <property type="entry name" value="Bira Bifunctional Protein, Domain 2"/>
    <property type="match status" value="1"/>
</dbReference>